<dbReference type="Proteomes" id="UP000298111">
    <property type="component" value="Unassembled WGS sequence"/>
</dbReference>
<dbReference type="InterPro" id="IPR019920">
    <property type="entry name" value="F420-binding_dom_put"/>
</dbReference>
<evidence type="ECO:0000256" key="1">
    <source>
        <dbReference type="ARBA" id="ARBA00023002"/>
    </source>
</evidence>
<dbReference type="RefSeq" id="WP_016466967.1">
    <property type="nucleotide sequence ID" value="NZ_BNEJ01000017.1"/>
</dbReference>
<dbReference type="AlphaFoldDB" id="A0A6C1BXQ3"/>
<evidence type="ECO:0000256" key="2">
    <source>
        <dbReference type="SAM" id="MobiDB-lite"/>
    </source>
</evidence>
<proteinExistence type="predicted"/>
<keyword evidence="1" id="KW-0560">Oxidoreductase</keyword>
<dbReference type="InterPro" id="IPR012349">
    <property type="entry name" value="Split_barrel_FMN-bd"/>
</dbReference>
<sequence length="165" mass="17896">MNAQRPRKDEEDPASGAGPAGGTPAAPFDPRALLAEARLGVLATIKADGRPQLSPVMPFYDRDTDTLHVSMTEGRAKTANLRRDPRASLEVTGPDGREWATAEGTAELVGPGTDPHGAEVDALVEYYRRAAGEHPDWDEYRATMVTDRRVLMTMKVDHVYGARLG</sequence>
<feature type="compositionally biased region" description="Low complexity" evidence="2">
    <location>
        <begin position="14"/>
        <end position="26"/>
    </location>
</feature>
<dbReference type="GeneID" id="75185692"/>
<dbReference type="InterPro" id="IPR011576">
    <property type="entry name" value="Pyridox_Oxase_N"/>
</dbReference>
<feature type="domain" description="Pyridoxamine 5'-phosphate oxidase N-terminal" evidence="3">
    <location>
        <begin position="31"/>
        <end position="159"/>
    </location>
</feature>
<evidence type="ECO:0000313" key="5">
    <source>
        <dbReference type="Proteomes" id="UP000298111"/>
    </source>
</evidence>
<organism evidence="4 5">
    <name type="scientific">Streptomyces albus</name>
    <dbReference type="NCBI Taxonomy" id="1888"/>
    <lineage>
        <taxon>Bacteria</taxon>
        <taxon>Bacillati</taxon>
        <taxon>Actinomycetota</taxon>
        <taxon>Actinomycetes</taxon>
        <taxon>Kitasatosporales</taxon>
        <taxon>Streptomycetaceae</taxon>
        <taxon>Streptomyces</taxon>
    </lineage>
</organism>
<evidence type="ECO:0000313" key="4">
    <source>
        <dbReference type="EMBL" id="TGG87146.1"/>
    </source>
</evidence>
<dbReference type="Gene3D" id="2.30.110.10">
    <property type="entry name" value="Electron Transport, Fmn-binding Protein, Chain A"/>
    <property type="match status" value="1"/>
</dbReference>
<dbReference type="Pfam" id="PF01243">
    <property type="entry name" value="PNPOx_N"/>
    <property type="match status" value="1"/>
</dbReference>
<dbReference type="PANTHER" id="PTHR35176">
    <property type="entry name" value="HEME OXYGENASE HI_0854-RELATED"/>
    <property type="match status" value="1"/>
</dbReference>
<feature type="region of interest" description="Disordered" evidence="2">
    <location>
        <begin position="1"/>
        <end position="31"/>
    </location>
</feature>
<dbReference type="NCBIfam" id="TIGR03618">
    <property type="entry name" value="Rv1155_F420"/>
    <property type="match status" value="1"/>
</dbReference>
<accession>A0A6C1BXQ3</accession>
<dbReference type="GO" id="GO:0016627">
    <property type="term" value="F:oxidoreductase activity, acting on the CH-CH group of donors"/>
    <property type="evidence" value="ECO:0007669"/>
    <property type="project" value="TreeGrafter"/>
</dbReference>
<name>A0A6C1BXQ3_9ACTN</name>
<evidence type="ECO:0000259" key="3">
    <source>
        <dbReference type="Pfam" id="PF01243"/>
    </source>
</evidence>
<dbReference type="GO" id="GO:0070967">
    <property type="term" value="F:coenzyme F420 binding"/>
    <property type="evidence" value="ECO:0007669"/>
    <property type="project" value="TreeGrafter"/>
</dbReference>
<dbReference type="GO" id="GO:0005829">
    <property type="term" value="C:cytosol"/>
    <property type="evidence" value="ECO:0007669"/>
    <property type="project" value="TreeGrafter"/>
</dbReference>
<protein>
    <submittedName>
        <fullName evidence="4">PPOX class F420-dependent oxidoreductase</fullName>
    </submittedName>
</protein>
<feature type="compositionally biased region" description="Basic and acidic residues" evidence="2">
    <location>
        <begin position="1"/>
        <end position="10"/>
    </location>
</feature>
<dbReference type="SUPFAM" id="SSF50475">
    <property type="entry name" value="FMN-binding split barrel"/>
    <property type="match status" value="1"/>
</dbReference>
<dbReference type="InterPro" id="IPR052019">
    <property type="entry name" value="F420H2_bilvrd_red/Heme_oxyg"/>
</dbReference>
<dbReference type="PANTHER" id="PTHR35176:SF2">
    <property type="entry name" value="F420H(2)-DEPENDENT REDUCTASE RV1155"/>
    <property type="match status" value="1"/>
</dbReference>
<comment type="caution">
    <text evidence="4">The sequence shown here is derived from an EMBL/GenBank/DDBJ whole genome shotgun (WGS) entry which is preliminary data.</text>
</comment>
<gene>
    <name evidence="4" type="ORF">D8771_05210</name>
</gene>
<dbReference type="EMBL" id="RCIY01000029">
    <property type="protein sequence ID" value="TGG87146.1"/>
    <property type="molecule type" value="Genomic_DNA"/>
</dbReference>
<reference evidence="4 5" key="1">
    <citation type="submission" date="2018-10" db="EMBL/GenBank/DDBJ databases">
        <title>Isolation of pseudouridimycin from Streptomyces albus DSM 40763.</title>
        <authorList>
            <person name="Rosenqvist P."/>
            <person name="Metsae-Ketelae M."/>
            <person name="Virta P."/>
        </authorList>
    </citation>
    <scope>NUCLEOTIDE SEQUENCE [LARGE SCALE GENOMIC DNA]</scope>
    <source>
        <strain evidence="4 5">DSM 40763</strain>
    </source>
</reference>